<evidence type="ECO:0000256" key="2">
    <source>
        <dbReference type="SAM" id="Phobius"/>
    </source>
</evidence>
<dbReference type="OrthoDB" id="5322539at2759"/>
<feature type="compositionally biased region" description="Basic and acidic residues" evidence="1">
    <location>
        <begin position="219"/>
        <end position="231"/>
    </location>
</feature>
<dbReference type="EMBL" id="NAJP01000118">
    <property type="protein sequence ID" value="TKA28328.1"/>
    <property type="molecule type" value="Genomic_DNA"/>
</dbReference>
<keyword evidence="2" id="KW-0812">Transmembrane</keyword>
<name>A0A4U0U0L3_9PEZI</name>
<dbReference type="Proteomes" id="UP000310066">
    <property type="component" value="Unassembled WGS sequence"/>
</dbReference>
<evidence type="ECO:0000313" key="4">
    <source>
        <dbReference type="Proteomes" id="UP000310066"/>
    </source>
</evidence>
<protein>
    <submittedName>
        <fullName evidence="3">Uncharacterized protein</fullName>
    </submittedName>
</protein>
<feature type="region of interest" description="Disordered" evidence="1">
    <location>
        <begin position="182"/>
        <end position="237"/>
    </location>
</feature>
<dbReference type="STRING" id="329885.A0A4U0U0L3"/>
<keyword evidence="2" id="KW-1133">Transmembrane helix</keyword>
<keyword evidence="2" id="KW-0472">Membrane</keyword>
<dbReference type="AlphaFoldDB" id="A0A4U0U0L3"/>
<evidence type="ECO:0000256" key="1">
    <source>
        <dbReference type="SAM" id="MobiDB-lite"/>
    </source>
</evidence>
<proteinExistence type="predicted"/>
<evidence type="ECO:0000313" key="3">
    <source>
        <dbReference type="EMBL" id="TKA28328.1"/>
    </source>
</evidence>
<dbReference type="PANTHER" id="PTHR35041">
    <property type="entry name" value="MEDIATOR OF RNA POLYMERASE II TRANSCRIPTION SUBUNIT 1"/>
    <property type="match status" value="1"/>
</dbReference>
<feature type="transmembrane region" description="Helical" evidence="2">
    <location>
        <begin position="111"/>
        <end position="134"/>
    </location>
</feature>
<organism evidence="3 4">
    <name type="scientific">Friedmanniomyces endolithicus</name>
    <dbReference type="NCBI Taxonomy" id="329885"/>
    <lineage>
        <taxon>Eukaryota</taxon>
        <taxon>Fungi</taxon>
        <taxon>Dikarya</taxon>
        <taxon>Ascomycota</taxon>
        <taxon>Pezizomycotina</taxon>
        <taxon>Dothideomycetes</taxon>
        <taxon>Dothideomycetidae</taxon>
        <taxon>Mycosphaerellales</taxon>
        <taxon>Teratosphaeriaceae</taxon>
        <taxon>Friedmanniomyces</taxon>
    </lineage>
</organism>
<gene>
    <name evidence="3" type="ORF">B0A54_16127</name>
</gene>
<reference evidence="3 4" key="1">
    <citation type="submission" date="2017-03" db="EMBL/GenBank/DDBJ databases">
        <title>Genomes of endolithic fungi from Antarctica.</title>
        <authorList>
            <person name="Coleine C."/>
            <person name="Masonjones S."/>
            <person name="Stajich J.E."/>
        </authorList>
    </citation>
    <scope>NUCLEOTIDE SEQUENCE [LARGE SCALE GENOMIC DNA]</scope>
    <source>
        <strain evidence="3 4">CCFEE 5311</strain>
    </source>
</reference>
<comment type="caution">
    <text evidence="3">The sequence shown here is derived from an EMBL/GenBank/DDBJ whole genome shotgun (WGS) entry which is preliminary data.</text>
</comment>
<dbReference type="PANTHER" id="PTHR35041:SF6">
    <property type="entry name" value="FORMYLMETHIONINE DEFORMYLASE-LIKE PROTEIN-RELATED"/>
    <property type="match status" value="1"/>
</dbReference>
<sequence length="237" mass="25832">MSTVLRQAPEMAYLTSQQTDETMASVYHTNLQQVLGSTNDPAYQGLMPADPQTTDQSLAAMLEELFQNITVSLMSSVELQPNHQSVTAPPETNVTFVTFQNTYFYSPLKLWLAYGLAIAFAAVAVLVGLAYMYIDEASYSNSFSTIMRTSRGAELSIDIAHEDASGANPLPSEMAGATVRFQNGKAGGEGSSEQWRDDQSPVEEQMKSSAQDALLEGEGVDHGALHDDRNNMSRYPI</sequence>
<accession>A0A4U0U0L3</accession>